<gene>
    <name evidence="2" type="ORF">OG814_08740</name>
</gene>
<reference evidence="2 3" key="1">
    <citation type="submission" date="2022-10" db="EMBL/GenBank/DDBJ databases">
        <title>The complete genomes of actinobacterial strains from the NBC collection.</title>
        <authorList>
            <person name="Joergensen T.S."/>
            <person name="Alvarez Arevalo M."/>
            <person name="Sterndorff E.B."/>
            <person name="Faurdal D."/>
            <person name="Vuksanovic O."/>
            <person name="Mourched A.-S."/>
            <person name="Charusanti P."/>
            <person name="Shaw S."/>
            <person name="Blin K."/>
            <person name="Weber T."/>
        </authorList>
    </citation>
    <scope>NUCLEOTIDE SEQUENCE [LARGE SCALE GENOMIC DNA]</scope>
    <source>
        <strain evidence="2 3">NBC_00123</strain>
    </source>
</reference>
<dbReference type="Pfam" id="PF20774">
    <property type="entry name" value="InhA-like_VEG"/>
    <property type="match status" value="1"/>
</dbReference>
<protein>
    <submittedName>
        <fullName evidence="2">Immune inhibitor A</fullName>
    </submittedName>
</protein>
<evidence type="ECO:0000259" key="1">
    <source>
        <dbReference type="Pfam" id="PF20774"/>
    </source>
</evidence>
<evidence type="ECO:0000313" key="2">
    <source>
        <dbReference type="EMBL" id="WTR75350.1"/>
    </source>
</evidence>
<sequence>MRWADGTLMRTRVQSYDSTFGFGPTESITLPRADALTTVPSSPGVPFFDDRARSYWDAANPCNGVKVPHTGTRIELLWNSPDKLESIIMVRPS</sequence>
<keyword evidence="3" id="KW-1185">Reference proteome</keyword>
<dbReference type="InterPro" id="IPR048665">
    <property type="entry name" value="InhA-like_VEG"/>
</dbReference>
<evidence type="ECO:0000313" key="3">
    <source>
        <dbReference type="Proteomes" id="UP001622594"/>
    </source>
</evidence>
<name>A0ABZ1LMS6_9ACTN</name>
<organism evidence="2 3">
    <name type="scientific">Streptomyces zaomyceticus</name>
    <dbReference type="NCBI Taxonomy" id="68286"/>
    <lineage>
        <taxon>Bacteria</taxon>
        <taxon>Bacillati</taxon>
        <taxon>Actinomycetota</taxon>
        <taxon>Actinomycetes</taxon>
        <taxon>Kitasatosporales</taxon>
        <taxon>Streptomycetaceae</taxon>
        <taxon>Streptomyces</taxon>
    </lineage>
</organism>
<dbReference type="Proteomes" id="UP001622594">
    <property type="component" value="Chromosome"/>
</dbReference>
<dbReference type="EMBL" id="CP108188">
    <property type="protein sequence ID" value="WTR75350.1"/>
    <property type="molecule type" value="Genomic_DNA"/>
</dbReference>
<proteinExistence type="predicted"/>
<accession>A0ABZ1LMS6</accession>
<feature type="domain" description="Immune inhibitor A-like metallopeptidase VEG" evidence="1">
    <location>
        <begin position="2"/>
        <end position="83"/>
    </location>
</feature>